<comment type="caution">
    <text evidence="1">The sequence shown here is derived from an EMBL/GenBank/DDBJ whole genome shotgun (WGS) entry which is preliminary data.</text>
</comment>
<evidence type="ECO:0000313" key="1">
    <source>
        <dbReference type="EMBL" id="CAF0959914.1"/>
    </source>
</evidence>
<protein>
    <submittedName>
        <fullName evidence="1">Uncharacterized protein</fullName>
    </submittedName>
</protein>
<name>A0A814DT10_9BILA</name>
<dbReference type="Proteomes" id="UP000663845">
    <property type="component" value="Unassembled WGS sequence"/>
</dbReference>
<organism evidence="1 2">
    <name type="scientific">Adineta steineri</name>
    <dbReference type="NCBI Taxonomy" id="433720"/>
    <lineage>
        <taxon>Eukaryota</taxon>
        <taxon>Metazoa</taxon>
        <taxon>Spiralia</taxon>
        <taxon>Gnathifera</taxon>
        <taxon>Rotifera</taxon>
        <taxon>Eurotatoria</taxon>
        <taxon>Bdelloidea</taxon>
        <taxon>Adinetida</taxon>
        <taxon>Adinetidae</taxon>
        <taxon>Adineta</taxon>
    </lineage>
</organism>
<dbReference type="EMBL" id="CAJNOG010000112">
    <property type="protein sequence ID" value="CAF0959914.1"/>
    <property type="molecule type" value="Genomic_DNA"/>
</dbReference>
<reference evidence="1" key="1">
    <citation type="submission" date="2021-02" db="EMBL/GenBank/DDBJ databases">
        <authorList>
            <person name="Nowell W R."/>
        </authorList>
    </citation>
    <scope>NUCLEOTIDE SEQUENCE</scope>
</reference>
<gene>
    <name evidence="1" type="ORF">JYZ213_LOCUS13779</name>
</gene>
<accession>A0A814DT10</accession>
<dbReference type="AlphaFoldDB" id="A0A814DT10"/>
<evidence type="ECO:0000313" key="2">
    <source>
        <dbReference type="Proteomes" id="UP000663845"/>
    </source>
</evidence>
<sequence>MLQLTPNCYKLKLESLSSIESNEDFQYLSKKTKIQDLTIKLCTVENIQFLTKLCCRLEYLDINVSDKDSQSIIRFFACFIIRSKSSGLHLSTNMNDNYLKGRKWEHLIKHYMPHLRIFNFQHHRKIPFKYPETCQQLIKQLSLYKDSTRGLFSSIKPYKRKDLHLNYINNQCKSSRLIENSFNSVRHTYIGNQYKSLLSTIVSTESISIPHFYTFNERNMSCDIIIKMLQLTPNCYKLKLESLSSIESNEDFQYLSKKTKIQDVTIKLCTFEDIQFLIKLYCRLEYLHINVYDKDSQPIISYILDKNENNPYLHLLNIQSSSDPWDVKIINSATAVRQSNEVSYDMIDMIFIKNL</sequence>
<proteinExistence type="predicted"/>